<dbReference type="GO" id="GO:0016020">
    <property type="term" value="C:membrane"/>
    <property type="evidence" value="ECO:0007669"/>
    <property type="project" value="InterPro"/>
</dbReference>
<dbReference type="Pfam" id="PF00664">
    <property type="entry name" value="ABC_membrane"/>
    <property type="match status" value="1"/>
</dbReference>
<dbReference type="GO" id="GO:0005524">
    <property type="term" value="F:ATP binding"/>
    <property type="evidence" value="ECO:0007669"/>
    <property type="project" value="UniProtKB-KW"/>
</dbReference>
<keyword evidence="5 7" id="KW-1133">Transmembrane helix</keyword>
<keyword evidence="4" id="KW-0067">ATP-binding</keyword>
<dbReference type="InterPro" id="IPR050173">
    <property type="entry name" value="ABC_transporter_C-like"/>
</dbReference>
<dbReference type="PANTHER" id="PTHR24223">
    <property type="entry name" value="ATP-BINDING CASSETTE SUB-FAMILY C"/>
    <property type="match status" value="1"/>
</dbReference>
<evidence type="ECO:0000259" key="8">
    <source>
        <dbReference type="PROSITE" id="PS50929"/>
    </source>
</evidence>
<feature type="transmembrane region" description="Helical" evidence="7">
    <location>
        <begin position="49"/>
        <end position="70"/>
    </location>
</feature>
<name>A0A9Q0WYP0_9ROSI</name>
<reference evidence="9" key="2">
    <citation type="journal article" date="2023" name="Int. J. Mol. Sci.">
        <title>De Novo Assembly and Annotation of 11 Diverse Shrub Willow (Salix) Genomes Reveals Novel Gene Organization in Sex-Linked Regions.</title>
        <authorList>
            <person name="Hyden B."/>
            <person name="Feng K."/>
            <person name="Yates T.B."/>
            <person name="Jawdy S."/>
            <person name="Cereghino C."/>
            <person name="Smart L.B."/>
            <person name="Muchero W."/>
        </authorList>
    </citation>
    <scope>NUCLEOTIDE SEQUENCE</scope>
    <source>
        <tissue evidence="9">Shoot tip</tissue>
    </source>
</reference>
<dbReference type="InterPro" id="IPR011527">
    <property type="entry name" value="ABC1_TM_dom"/>
</dbReference>
<keyword evidence="6 7" id="KW-0472">Membrane</keyword>
<reference evidence="9" key="1">
    <citation type="submission" date="2022-11" db="EMBL/GenBank/DDBJ databases">
        <authorList>
            <person name="Hyden B.L."/>
            <person name="Feng K."/>
            <person name="Yates T."/>
            <person name="Jawdy S."/>
            <person name="Smart L.B."/>
            <person name="Muchero W."/>
        </authorList>
    </citation>
    <scope>NUCLEOTIDE SEQUENCE</scope>
    <source>
        <tissue evidence="9">Shoot tip</tissue>
    </source>
</reference>
<protein>
    <submittedName>
        <fullName evidence="9">MULTIDRUG RESISTANCE PROTEIN ABC TRANSPORTER FAMILY PROTEIN</fullName>
    </submittedName>
</protein>
<evidence type="ECO:0000313" key="10">
    <source>
        <dbReference type="Proteomes" id="UP001151752"/>
    </source>
</evidence>
<dbReference type="SUPFAM" id="SSF90123">
    <property type="entry name" value="ABC transporter transmembrane region"/>
    <property type="match status" value="1"/>
</dbReference>
<dbReference type="Gene3D" id="1.20.1560.10">
    <property type="entry name" value="ABC transporter type 1, transmembrane domain"/>
    <property type="match status" value="1"/>
</dbReference>
<gene>
    <name evidence="9" type="ORF">OIU74_000227</name>
</gene>
<feature type="domain" description="ABC transmembrane type-1" evidence="8">
    <location>
        <begin position="50"/>
        <end position="223"/>
    </location>
</feature>
<sequence length="223" mass="24914">MFPQLHSVDSVVGAFPIFKNKLESDSGASSRVTAFKLVKALFLSAWKEILLTALLAIIYTTASYVGPYLIDSFVQCLDGRGEYKNQGYILASTFFVAKVVECLSQRHWFFRLQQIGIRLRAVATTMIYNKGLTLSSQSKQGQTSGEIINIMTVDAERISDFSWYMHDPWLVILQVGLALLILYKNLGLATVSTFVATIVVMLLNYPLGRLQRAFSGQVNGIKR</sequence>
<dbReference type="InterPro" id="IPR036640">
    <property type="entry name" value="ABC1_TM_sf"/>
</dbReference>
<accession>A0A9Q0WYP0</accession>
<evidence type="ECO:0000256" key="6">
    <source>
        <dbReference type="ARBA" id="ARBA00023136"/>
    </source>
</evidence>
<feature type="transmembrane region" description="Helical" evidence="7">
    <location>
        <begin position="161"/>
        <end position="182"/>
    </location>
</feature>
<keyword evidence="2 7" id="KW-0812">Transmembrane</keyword>
<comment type="caution">
    <text evidence="9">The sequence shown here is derived from an EMBL/GenBank/DDBJ whole genome shotgun (WGS) entry which is preliminary data.</text>
</comment>
<proteinExistence type="predicted"/>
<evidence type="ECO:0000256" key="4">
    <source>
        <dbReference type="ARBA" id="ARBA00022840"/>
    </source>
</evidence>
<organism evidence="9 10">
    <name type="scientific">Salix koriyanagi</name>
    <dbReference type="NCBI Taxonomy" id="2511006"/>
    <lineage>
        <taxon>Eukaryota</taxon>
        <taxon>Viridiplantae</taxon>
        <taxon>Streptophyta</taxon>
        <taxon>Embryophyta</taxon>
        <taxon>Tracheophyta</taxon>
        <taxon>Spermatophyta</taxon>
        <taxon>Magnoliopsida</taxon>
        <taxon>eudicotyledons</taxon>
        <taxon>Gunneridae</taxon>
        <taxon>Pentapetalae</taxon>
        <taxon>rosids</taxon>
        <taxon>fabids</taxon>
        <taxon>Malpighiales</taxon>
        <taxon>Salicaceae</taxon>
        <taxon>Saliceae</taxon>
        <taxon>Salix</taxon>
    </lineage>
</organism>
<dbReference type="FunFam" id="1.20.1560.10:FF:000003">
    <property type="entry name" value="ABC transporter C family member 10"/>
    <property type="match status" value="1"/>
</dbReference>
<evidence type="ECO:0000256" key="1">
    <source>
        <dbReference type="ARBA" id="ARBA00022448"/>
    </source>
</evidence>
<keyword evidence="1" id="KW-0813">Transport</keyword>
<evidence type="ECO:0000256" key="7">
    <source>
        <dbReference type="SAM" id="Phobius"/>
    </source>
</evidence>
<evidence type="ECO:0000256" key="3">
    <source>
        <dbReference type="ARBA" id="ARBA00022741"/>
    </source>
</evidence>
<dbReference type="PANTHER" id="PTHR24223:SF181">
    <property type="entry name" value="ABC TRANSPORTER C FAMILY MEMBER 3"/>
    <property type="match status" value="1"/>
</dbReference>
<evidence type="ECO:0000256" key="2">
    <source>
        <dbReference type="ARBA" id="ARBA00022692"/>
    </source>
</evidence>
<dbReference type="AlphaFoldDB" id="A0A9Q0WYP0"/>
<evidence type="ECO:0000313" key="9">
    <source>
        <dbReference type="EMBL" id="KAJ6775997.1"/>
    </source>
</evidence>
<dbReference type="EMBL" id="JAPFFM010000001">
    <property type="protein sequence ID" value="KAJ6775997.1"/>
    <property type="molecule type" value="Genomic_DNA"/>
</dbReference>
<evidence type="ECO:0000256" key="5">
    <source>
        <dbReference type="ARBA" id="ARBA00022989"/>
    </source>
</evidence>
<keyword evidence="3" id="KW-0547">Nucleotide-binding</keyword>
<keyword evidence="10" id="KW-1185">Reference proteome</keyword>
<feature type="transmembrane region" description="Helical" evidence="7">
    <location>
        <begin position="188"/>
        <end position="207"/>
    </location>
</feature>
<dbReference type="PROSITE" id="PS50929">
    <property type="entry name" value="ABC_TM1F"/>
    <property type="match status" value="1"/>
</dbReference>
<dbReference type="GO" id="GO:0140359">
    <property type="term" value="F:ABC-type transporter activity"/>
    <property type="evidence" value="ECO:0007669"/>
    <property type="project" value="InterPro"/>
</dbReference>
<dbReference type="Proteomes" id="UP001151752">
    <property type="component" value="Chromosome 16"/>
</dbReference>